<feature type="domain" description="Carboxymuconolactone decarboxylase-like" evidence="1">
    <location>
        <begin position="32"/>
        <end position="101"/>
    </location>
</feature>
<evidence type="ECO:0000313" key="3">
    <source>
        <dbReference type="Proteomes" id="UP000199417"/>
    </source>
</evidence>
<evidence type="ECO:0000259" key="1">
    <source>
        <dbReference type="Pfam" id="PF02627"/>
    </source>
</evidence>
<reference evidence="2 3" key="1">
    <citation type="submission" date="2016-10" db="EMBL/GenBank/DDBJ databases">
        <authorList>
            <person name="de Groot N.N."/>
        </authorList>
    </citation>
    <scope>NUCLEOTIDE SEQUENCE [LARGE SCALE GENOMIC DNA]</scope>
    <source>
        <strain evidence="2 3">JCM 11308</strain>
    </source>
</reference>
<organism evidence="2 3">
    <name type="scientific">Rhodococcus tukisamuensis</name>
    <dbReference type="NCBI Taxonomy" id="168276"/>
    <lineage>
        <taxon>Bacteria</taxon>
        <taxon>Bacillati</taxon>
        <taxon>Actinomycetota</taxon>
        <taxon>Actinomycetes</taxon>
        <taxon>Mycobacteriales</taxon>
        <taxon>Nocardiaceae</taxon>
        <taxon>Rhodococcus</taxon>
    </lineage>
</organism>
<dbReference type="GO" id="GO:0051920">
    <property type="term" value="F:peroxiredoxin activity"/>
    <property type="evidence" value="ECO:0007669"/>
    <property type="project" value="InterPro"/>
</dbReference>
<dbReference type="Gene3D" id="1.20.1290.10">
    <property type="entry name" value="AhpD-like"/>
    <property type="match status" value="1"/>
</dbReference>
<dbReference type="SUPFAM" id="SSF69118">
    <property type="entry name" value="AhpD-like"/>
    <property type="match status" value="1"/>
</dbReference>
<dbReference type="InterPro" id="IPR003779">
    <property type="entry name" value="CMD-like"/>
</dbReference>
<proteinExistence type="predicted"/>
<gene>
    <name evidence="2" type="ORF">SAMN05444580_12354</name>
</gene>
<accession>A0A1G7EDC3</accession>
<dbReference type="Proteomes" id="UP000199417">
    <property type="component" value="Unassembled WGS sequence"/>
</dbReference>
<dbReference type="PANTHER" id="PTHR33930:SF2">
    <property type="entry name" value="BLR3452 PROTEIN"/>
    <property type="match status" value="1"/>
</dbReference>
<dbReference type="STRING" id="168276.SAMN05444580_12354"/>
<dbReference type="InterPro" id="IPR029032">
    <property type="entry name" value="AhpD-like"/>
</dbReference>
<evidence type="ECO:0000313" key="2">
    <source>
        <dbReference type="EMBL" id="SDE61659.1"/>
    </source>
</evidence>
<keyword evidence="3" id="KW-1185">Reference proteome</keyword>
<sequence length="128" mass="13961">MSENESSYPVVDAMKAGGGWNSLWDGLHEMDPEWTELYMKMAMQPYQSGVLSPKVIQLLCIAVDASATHMYAPGTRRHIQAALDIGVTPEEILEVLKLATVVGIHSCNIGVPILVEEMAAHKERQAAA</sequence>
<dbReference type="RefSeq" id="WP_072843742.1">
    <property type="nucleotide sequence ID" value="NZ_FNAB01000023.1"/>
</dbReference>
<dbReference type="Pfam" id="PF02627">
    <property type="entry name" value="CMD"/>
    <property type="match status" value="1"/>
</dbReference>
<dbReference type="PANTHER" id="PTHR33930">
    <property type="entry name" value="ALKYL HYDROPEROXIDE REDUCTASE AHPD"/>
    <property type="match status" value="1"/>
</dbReference>
<name>A0A1G7EDC3_9NOCA</name>
<dbReference type="AlphaFoldDB" id="A0A1G7EDC3"/>
<protein>
    <submittedName>
        <fullName evidence="2">Carboxymuconolactone decarboxylase family protein</fullName>
    </submittedName>
</protein>
<dbReference type="EMBL" id="FNAB01000023">
    <property type="protein sequence ID" value="SDE61659.1"/>
    <property type="molecule type" value="Genomic_DNA"/>
</dbReference>